<evidence type="ECO:0000313" key="1">
    <source>
        <dbReference type="EMBL" id="STY95210.1"/>
    </source>
</evidence>
<name>A0A378Q338_9GAMM</name>
<dbReference type="Proteomes" id="UP000255193">
    <property type="component" value="Unassembled WGS sequence"/>
</dbReference>
<organism evidence="1 2">
    <name type="scientific">Faucicola atlantae</name>
    <dbReference type="NCBI Taxonomy" id="34059"/>
    <lineage>
        <taxon>Bacteria</taxon>
        <taxon>Pseudomonadati</taxon>
        <taxon>Pseudomonadota</taxon>
        <taxon>Gammaproteobacteria</taxon>
        <taxon>Moraxellales</taxon>
        <taxon>Moraxellaceae</taxon>
        <taxon>Faucicola</taxon>
    </lineage>
</organism>
<protein>
    <submittedName>
        <fullName evidence="1">Uncharacterized protein</fullName>
    </submittedName>
</protein>
<dbReference type="EMBL" id="UGQA01000001">
    <property type="protein sequence ID" value="STY95210.1"/>
    <property type="molecule type" value="Genomic_DNA"/>
</dbReference>
<gene>
    <name evidence="1" type="ORF">NCTC11091_01003</name>
</gene>
<dbReference type="RefSeq" id="WP_067058635.1">
    <property type="nucleotide sequence ID" value="NZ_MXAO01000050.1"/>
</dbReference>
<accession>A0A378Q338</accession>
<dbReference type="AlphaFoldDB" id="A0A378Q338"/>
<evidence type="ECO:0000313" key="2">
    <source>
        <dbReference type="Proteomes" id="UP000255193"/>
    </source>
</evidence>
<reference evidence="1 2" key="1">
    <citation type="submission" date="2018-06" db="EMBL/GenBank/DDBJ databases">
        <authorList>
            <consortium name="Pathogen Informatics"/>
            <person name="Doyle S."/>
        </authorList>
    </citation>
    <scope>NUCLEOTIDE SEQUENCE [LARGE SCALE GENOMIC DNA]</scope>
    <source>
        <strain evidence="1 2">NCTC11091</strain>
    </source>
</reference>
<sequence length="287" mass="29977">MVDLVITKRAPRTTQSGTLGATHLQANGLNPHLLASISLAPSKNDATGELTAAADATTVIAVLEDGEFALENQYSTPFESSNPEGRMPNLMGMLQSGLTVQTLTDVLGAAPVKPPETQAGGSGGQAGGFWDTAAQNNTLLGTLEGLKGRSTFTKINSYQIYTSSNSVRITGTLVFAAWENAKTEVEAAVKKLQEWTAPELLADKSALVSGLTSDATGLQGFFPSLVPPAVTLKYGGKTYSPLVIESLSAPITAPMTSDGSRISIKCQITLVSRTAWDKADIQALYGG</sequence>
<proteinExistence type="predicted"/>